<gene>
    <name evidence="1" type="ORF">AABD04_10020</name>
</gene>
<keyword evidence="2" id="KW-1185">Reference proteome</keyword>
<dbReference type="Proteomes" id="UP001456513">
    <property type="component" value="Unassembled WGS sequence"/>
</dbReference>
<sequence length="394" mass="44368">MIKQTRASRWLQVVETAHALLNLTLMSVAVYRAAGRAIPVHGQVLLIAAGCDPIKLMTESDPPIAGTDLAGKLNNIISQALALTPGEQFDAGLTNLIAAFKDVIPKLKGTAEDEVESANDLVEELERGFMLSLIMSMSAHDAVVRRVGEWEEQHGRFVQGYAHKDVGHYFSMHATNADEIRSQSEHDFPVESSFYSNKPGSGKIHMQHMILAINSGADIMVAGGGGASTTYYPEVQGIEYAQWFTYMHALWDEQFRPRLAEFHSRGKDAEDQVQKNDIKSEYFNDIRKIRTDFVHHQGIVEDAANLVFFDWQFEVGSRLEISMEQMIEAMDKFPREQLLEVPTPHKQKRRSLHGSFDVNLLDKYMKHVKASPTLGINQANDEMMRDWLIKKGLL</sequence>
<name>A0ABU9CVB9_9NOCA</name>
<organism evidence="1 2">
    <name type="scientific">Rhodococcus navarretei</name>
    <dbReference type="NCBI Taxonomy" id="3128981"/>
    <lineage>
        <taxon>Bacteria</taxon>
        <taxon>Bacillati</taxon>
        <taxon>Actinomycetota</taxon>
        <taxon>Actinomycetes</taxon>
        <taxon>Mycobacteriales</taxon>
        <taxon>Nocardiaceae</taxon>
        <taxon>Rhodococcus</taxon>
    </lineage>
</organism>
<protein>
    <submittedName>
        <fullName evidence="1">Uncharacterized protein</fullName>
    </submittedName>
</protein>
<dbReference type="RefSeq" id="WP_341441074.1">
    <property type="nucleotide sequence ID" value="NZ_JBBPCN010000001.1"/>
</dbReference>
<dbReference type="EMBL" id="JBBPCN010000001">
    <property type="protein sequence ID" value="MEK8071174.1"/>
    <property type="molecule type" value="Genomic_DNA"/>
</dbReference>
<reference evidence="1 2" key="1">
    <citation type="submission" date="2024-03" db="EMBL/GenBank/DDBJ databases">
        <title>Rhodococcus navarretei sp. nov. and Pseudarthrobacter quantumdoti sp. nov., two new species with the ability to biosynthesize Quantum Dots isolated from soil samples at Union Glacier, Antarctica.</title>
        <authorList>
            <person name="Vargas M."/>
        </authorList>
    </citation>
    <scope>NUCLEOTIDE SEQUENCE [LARGE SCALE GENOMIC DNA]</scope>
    <source>
        <strain evidence="1 2">EXRC-4A-4</strain>
    </source>
</reference>
<comment type="caution">
    <text evidence="1">The sequence shown here is derived from an EMBL/GenBank/DDBJ whole genome shotgun (WGS) entry which is preliminary data.</text>
</comment>
<evidence type="ECO:0000313" key="1">
    <source>
        <dbReference type="EMBL" id="MEK8071174.1"/>
    </source>
</evidence>
<accession>A0ABU9CVB9</accession>
<evidence type="ECO:0000313" key="2">
    <source>
        <dbReference type="Proteomes" id="UP001456513"/>
    </source>
</evidence>
<proteinExistence type="predicted"/>